<evidence type="ECO:0000259" key="1">
    <source>
        <dbReference type="Pfam" id="PF13280"/>
    </source>
</evidence>
<dbReference type="InterPro" id="IPR059019">
    <property type="entry name" value="WHD_CapW"/>
</dbReference>
<dbReference type="Pfam" id="PF26109">
    <property type="entry name" value="WHD_BrxR"/>
    <property type="match status" value="1"/>
</dbReference>
<evidence type="ECO:0000313" key="5">
    <source>
        <dbReference type="EMBL" id="QCR06073.1"/>
    </source>
</evidence>
<evidence type="ECO:0000259" key="2">
    <source>
        <dbReference type="Pfam" id="PF26107"/>
    </source>
</evidence>
<feature type="domain" description="WYL" evidence="1">
    <location>
        <begin position="122"/>
        <end position="186"/>
    </location>
</feature>
<dbReference type="EMBL" id="QDKK01000015">
    <property type="protein sequence ID" value="PWC24282.1"/>
    <property type="molecule type" value="Genomic_DNA"/>
</dbReference>
<evidence type="ECO:0000313" key="6">
    <source>
        <dbReference type="Proteomes" id="UP000295985"/>
    </source>
</evidence>
<dbReference type="InterPro" id="IPR026881">
    <property type="entry name" value="WYL_dom"/>
</dbReference>
<sequence>MYYSTFLEKHKTSLSHAQWLRLRYIERQLLWERKVTSRMIAEEFGVSAQQARTDLRTYLEVAPGNAFEQGGGRKGYFPSATFVPVLLGDNDLIWRATAEFQSPQTAHAQEIPLIHRAVHSRTLAIFLSAIEQRGQVQVAYASMENPEGTSRTLTPTVIITVNGRQHVRAYDWGSSTFKDFVLARFLGLPELIVPAAAPPREDTAWEIAIPVRFIVNPALSKAQQEVIKRDYILEPREFSIRAPMIFYLCPENNLPKTDDEYAQATDPSGQGPFVYPVLAVHTQTGEPIHKYRHAGER</sequence>
<evidence type="ECO:0000313" key="4">
    <source>
        <dbReference type="EMBL" id="PWC24282.1"/>
    </source>
</evidence>
<organism evidence="4 6">
    <name type="scientific">Brenneria nigrifluens DSM 30175 = ATCC 13028</name>
    <dbReference type="NCBI Taxonomy" id="1121120"/>
    <lineage>
        <taxon>Bacteria</taxon>
        <taxon>Pseudomonadati</taxon>
        <taxon>Pseudomonadota</taxon>
        <taxon>Gammaproteobacteria</taxon>
        <taxon>Enterobacterales</taxon>
        <taxon>Pectobacteriaceae</taxon>
        <taxon>Brenneria</taxon>
    </lineage>
</organism>
<dbReference type="OrthoDB" id="6400324at2"/>
<dbReference type="Pfam" id="PF13280">
    <property type="entry name" value="WYL"/>
    <property type="match status" value="1"/>
</dbReference>
<proteinExistence type="predicted"/>
<feature type="domain" description="DNA-binding transcriptional repressor CapW winged helix-turn-helix" evidence="3">
    <location>
        <begin position="19"/>
        <end position="87"/>
    </location>
</feature>
<evidence type="ECO:0000259" key="3">
    <source>
        <dbReference type="Pfam" id="PF26109"/>
    </source>
</evidence>
<dbReference type="Proteomes" id="UP000303847">
    <property type="component" value="Chromosome"/>
</dbReference>
<feature type="domain" description="DNA-binding transcriptional repressor CapW C-terminal dimerisation" evidence="2">
    <location>
        <begin position="209"/>
        <end position="260"/>
    </location>
</feature>
<accession>A0A2U1URR4</accession>
<dbReference type="Proteomes" id="UP000295985">
    <property type="component" value="Unassembled WGS sequence"/>
</dbReference>
<gene>
    <name evidence="4" type="ORF">DDT54_10540</name>
    <name evidence="5" type="ORF">EH206_19020</name>
</gene>
<keyword evidence="7" id="KW-1185">Reference proteome</keyword>
<protein>
    <submittedName>
        <fullName evidence="4">WYL domain-containing protein</fullName>
    </submittedName>
</protein>
<dbReference type="InterPro" id="IPR059020">
    <property type="entry name" value="CapW_CTD"/>
</dbReference>
<name>A0A2U1URR4_9GAMM</name>
<evidence type="ECO:0000313" key="7">
    <source>
        <dbReference type="Proteomes" id="UP000303847"/>
    </source>
</evidence>
<dbReference type="RefSeq" id="WP_009114491.1">
    <property type="nucleotide sequence ID" value="NZ_CP034036.1"/>
</dbReference>
<dbReference type="AlphaFoldDB" id="A0A2U1URR4"/>
<dbReference type="Pfam" id="PF26107">
    <property type="entry name" value="BrxR_CTD"/>
    <property type="match status" value="1"/>
</dbReference>
<reference evidence="4 6" key="1">
    <citation type="submission" date="2018-04" db="EMBL/GenBank/DDBJ databases">
        <title>Brenneria corticis sp.nov.</title>
        <authorList>
            <person name="Li Y."/>
        </authorList>
    </citation>
    <scope>NUCLEOTIDE SEQUENCE [LARGE SCALE GENOMIC DNA]</scope>
    <source>
        <strain evidence="4 6">LMG 2694</strain>
    </source>
</reference>
<dbReference type="EMBL" id="CP034036">
    <property type="protein sequence ID" value="QCR06073.1"/>
    <property type="molecule type" value="Genomic_DNA"/>
</dbReference>
<dbReference type="PROSITE" id="PS52050">
    <property type="entry name" value="WYL"/>
    <property type="match status" value="1"/>
</dbReference>
<reference evidence="5 7" key="2">
    <citation type="submission" date="2018-11" db="EMBL/GenBank/DDBJ databases">
        <title>Genome sequences of Brenneria nigrifluens and Brenneria rubrifaciens.</title>
        <authorList>
            <person name="Poret-Peterson A.T."/>
            <person name="McClean A.E."/>
            <person name="Kluepfel D.A."/>
        </authorList>
    </citation>
    <scope>NUCLEOTIDE SEQUENCE [LARGE SCALE GENOMIC DNA]</scope>
    <source>
        <strain evidence="5 7">ATCC 13028</strain>
    </source>
</reference>